<dbReference type="EC" id="2.7.13.3" evidence="2"/>
<keyword evidence="4" id="KW-0808">Transferase</keyword>
<dbReference type="OrthoDB" id="9767435at2"/>
<name>A0A2N0AMP9_9LEPT</name>
<keyword evidence="3" id="KW-0597">Phosphoprotein</keyword>
<comment type="caution">
    <text evidence="12">The sequence shown here is derived from an EMBL/GenBank/DDBJ whole genome shotgun (WGS) entry which is preliminary data.</text>
</comment>
<dbReference type="PANTHER" id="PTHR41523">
    <property type="entry name" value="TWO-COMPONENT SYSTEM SENSOR PROTEIN"/>
    <property type="match status" value="1"/>
</dbReference>
<dbReference type="GO" id="GO:0005524">
    <property type="term" value="F:ATP binding"/>
    <property type="evidence" value="ECO:0007669"/>
    <property type="project" value="UniProtKB-KW"/>
</dbReference>
<dbReference type="EMBL" id="NPDX01000001">
    <property type="protein sequence ID" value="PJZ85481.1"/>
    <property type="molecule type" value="Genomic_DNA"/>
</dbReference>
<keyword evidence="13" id="KW-1185">Reference proteome</keyword>
<dbReference type="InterPro" id="IPR000700">
    <property type="entry name" value="PAS-assoc_C"/>
</dbReference>
<keyword evidence="9" id="KW-0472">Membrane</keyword>
<comment type="catalytic activity">
    <reaction evidence="1">
        <text>ATP + protein L-histidine = ADP + protein N-phospho-L-histidine.</text>
        <dbReference type="EC" id="2.7.13.3"/>
    </reaction>
</comment>
<evidence type="ECO:0000256" key="6">
    <source>
        <dbReference type="ARBA" id="ARBA00022777"/>
    </source>
</evidence>
<dbReference type="InterPro" id="IPR036890">
    <property type="entry name" value="HATPase_C_sf"/>
</dbReference>
<evidence type="ECO:0000256" key="4">
    <source>
        <dbReference type="ARBA" id="ARBA00022679"/>
    </source>
</evidence>
<dbReference type="PROSITE" id="PS50113">
    <property type="entry name" value="PAC"/>
    <property type="match status" value="1"/>
</dbReference>
<organism evidence="12 13">
    <name type="scientific">Leptospira harrisiae</name>
    <dbReference type="NCBI Taxonomy" id="2023189"/>
    <lineage>
        <taxon>Bacteria</taxon>
        <taxon>Pseudomonadati</taxon>
        <taxon>Spirochaetota</taxon>
        <taxon>Spirochaetia</taxon>
        <taxon>Leptospirales</taxon>
        <taxon>Leptospiraceae</taxon>
        <taxon>Leptospira</taxon>
    </lineage>
</organism>
<dbReference type="InterPro" id="IPR003594">
    <property type="entry name" value="HATPase_dom"/>
</dbReference>
<evidence type="ECO:0000256" key="2">
    <source>
        <dbReference type="ARBA" id="ARBA00012438"/>
    </source>
</evidence>
<keyword evidence="8" id="KW-0843">Virulence</keyword>
<dbReference type="Proteomes" id="UP000232145">
    <property type="component" value="Unassembled WGS sequence"/>
</dbReference>
<dbReference type="SUPFAM" id="SSF55874">
    <property type="entry name" value="ATPase domain of HSP90 chaperone/DNA topoisomerase II/histidine kinase"/>
    <property type="match status" value="1"/>
</dbReference>
<keyword evidence="6 12" id="KW-0418">Kinase</keyword>
<evidence type="ECO:0000313" key="12">
    <source>
        <dbReference type="EMBL" id="PJZ85481.1"/>
    </source>
</evidence>
<dbReference type="CDD" id="cd00130">
    <property type="entry name" value="PAS"/>
    <property type="match status" value="1"/>
</dbReference>
<dbReference type="InterPro" id="IPR011495">
    <property type="entry name" value="Sig_transdc_His_kin_sub2_dim/P"/>
</dbReference>
<feature type="domain" description="PAC" evidence="11">
    <location>
        <begin position="151"/>
        <end position="203"/>
    </location>
</feature>
<dbReference type="PANTHER" id="PTHR41523:SF8">
    <property type="entry name" value="ETHYLENE RESPONSE SENSOR PROTEIN"/>
    <property type="match status" value="1"/>
</dbReference>
<dbReference type="Pfam" id="PF07568">
    <property type="entry name" value="HisKA_2"/>
    <property type="match status" value="1"/>
</dbReference>
<reference evidence="12 13" key="1">
    <citation type="submission" date="2017-07" db="EMBL/GenBank/DDBJ databases">
        <title>Leptospira spp. isolated from tropical soils.</title>
        <authorList>
            <person name="Thibeaux R."/>
            <person name="Iraola G."/>
            <person name="Ferres I."/>
            <person name="Bierque E."/>
            <person name="Girault D."/>
            <person name="Soupe-Gilbert M.-E."/>
            <person name="Picardeau M."/>
            <person name="Goarant C."/>
        </authorList>
    </citation>
    <scope>NUCLEOTIDE SEQUENCE [LARGE SCALE GENOMIC DNA]</scope>
    <source>
        <strain evidence="12 13">FH2-B-A1</strain>
    </source>
</reference>
<evidence type="ECO:0000256" key="5">
    <source>
        <dbReference type="ARBA" id="ARBA00022741"/>
    </source>
</evidence>
<evidence type="ECO:0000313" key="13">
    <source>
        <dbReference type="Proteomes" id="UP000232145"/>
    </source>
</evidence>
<keyword evidence="5" id="KW-0547">Nucleotide-binding</keyword>
<keyword evidence="9" id="KW-1133">Transmembrane helix</keyword>
<dbReference type="SUPFAM" id="SSF55785">
    <property type="entry name" value="PYP-like sensor domain (PAS domain)"/>
    <property type="match status" value="1"/>
</dbReference>
<evidence type="ECO:0000259" key="10">
    <source>
        <dbReference type="PROSITE" id="PS50112"/>
    </source>
</evidence>
<feature type="transmembrane region" description="Helical" evidence="9">
    <location>
        <begin position="42"/>
        <end position="60"/>
    </location>
</feature>
<evidence type="ECO:0000256" key="1">
    <source>
        <dbReference type="ARBA" id="ARBA00000085"/>
    </source>
</evidence>
<dbReference type="RefSeq" id="WP_100742379.1">
    <property type="nucleotide sequence ID" value="NZ_NPDW01000001.1"/>
</dbReference>
<evidence type="ECO:0000256" key="7">
    <source>
        <dbReference type="ARBA" id="ARBA00022840"/>
    </source>
</evidence>
<protein>
    <recommendedName>
        <fullName evidence="2">histidine kinase</fullName>
        <ecNumber evidence="2">2.7.13.3</ecNumber>
    </recommendedName>
</protein>
<dbReference type="GO" id="GO:0004673">
    <property type="term" value="F:protein histidine kinase activity"/>
    <property type="evidence" value="ECO:0007669"/>
    <property type="project" value="UniProtKB-EC"/>
</dbReference>
<keyword evidence="9" id="KW-0812">Transmembrane</keyword>
<evidence type="ECO:0000256" key="3">
    <source>
        <dbReference type="ARBA" id="ARBA00022553"/>
    </source>
</evidence>
<dbReference type="SMART" id="SM00387">
    <property type="entry name" value="HATPase_c"/>
    <property type="match status" value="1"/>
</dbReference>
<evidence type="ECO:0000259" key="11">
    <source>
        <dbReference type="PROSITE" id="PS50113"/>
    </source>
</evidence>
<dbReference type="Gene3D" id="3.30.450.20">
    <property type="entry name" value="PAS domain"/>
    <property type="match status" value="1"/>
</dbReference>
<dbReference type="Gene3D" id="3.30.565.10">
    <property type="entry name" value="Histidine kinase-like ATPase, C-terminal domain"/>
    <property type="match status" value="1"/>
</dbReference>
<sequence length="421" mass="48568">MKAASRIAFFYLLFGYVWIYFSDYAISLIFQSPEDIREVQSLKGWGFVTVSAAIIFVLLVRELRRQKHVLFEKIESDQLFQVILERIEDAVIVFNLDTWKIDFLSEQVSRLFDIPTKDILIHPELLMERVHEGDRARMTNIWMNQLRENHTGLLYRICKLDGKIKWALEHRLFIPTKDGSANKAVAVITDMTSYMENQSKLERSLRENETLLTEVHHRVKNNLAVIISFLQLQVYSSPPETADILEQSIVRIKAIALVHEKLYSSKNLSGLSSVDYITSLVENIKLMYMRTDIRIELDIQRLDFNIVDAIPMGLMITEMLTNSFRHAFTGGKSDAWIKIDFVVTDQFNYELKYRDNGVGFPPGLNFRKAESIGLSVIFSLCSQMNGREVECSSSPNEGVFYHFAFSPKKVIPKENINVSKG</sequence>
<gene>
    <name evidence="12" type="ORF">CH364_04455</name>
</gene>
<dbReference type="PROSITE" id="PS50112">
    <property type="entry name" value="PAS"/>
    <property type="match status" value="1"/>
</dbReference>
<dbReference type="InterPro" id="IPR035965">
    <property type="entry name" value="PAS-like_dom_sf"/>
</dbReference>
<dbReference type="AlphaFoldDB" id="A0A2N0AMP9"/>
<dbReference type="InterPro" id="IPR013655">
    <property type="entry name" value="PAS_fold_3"/>
</dbReference>
<dbReference type="InterPro" id="IPR000014">
    <property type="entry name" value="PAS"/>
</dbReference>
<proteinExistence type="predicted"/>
<feature type="transmembrane region" description="Helical" evidence="9">
    <location>
        <begin position="7"/>
        <end position="30"/>
    </location>
</feature>
<keyword evidence="7" id="KW-0067">ATP-binding</keyword>
<dbReference type="Pfam" id="PF02518">
    <property type="entry name" value="HATPase_c"/>
    <property type="match status" value="1"/>
</dbReference>
<evidence type="ECO:0000256" key="8">
    <source>
        <dbReference type="ARBA" id="ARBA00023026"/>
    </source>
</evidence>
<dbReference type="Pfam" id="PF08447">
    <property type="entry name" value="PAS_3"/>
    <property type="match status" value="1"/>
</dbReference>
<evidence type="ECO:0000256" key="9">
    <source>
        <dbReference type="SAM" id="Phobius"/>
    </source>
</evidence>
<accession>A0A2N0AMP9</accession>
<feature type="domain" description="PAS" evidence="10">
    <location>
        <begin position="76"/>
        <end position="150"/>
    </location>
</feature>